<dbReference type="RefSeq" id="WP_203942976.1">
    <property type="nucleotide sequence ID" value="NZ_BOOR01000007.1"/>
</dbReference>
<gene>
    <name evidence="2" type="ORF">Pth03_10650</name>
</gene>
<accession>A0A8J3UXI9</accession>
<sequence length="486" mass="52494">MSIMSSYARALAAQEGRAQPVATVRHVHLSAAPMVFIPLRLAGEAAAPLAAMVGTDPENPRLLVVPQPRNRDLRFAFMAELADVMLPYIEGFAEVVETVEAKTPYERYADAPQILVPSRGGVAFTKLLGRSTRFRRADGPYPVHPTVPVLGQWLTFFADRAEYAGSSALVAMTDALALHFATGQSPMEDANLATQLAWISPPDGQSGAKAALAAEDPLISPPAGPDTHPDFDGQVLEHAIRAYETSGSEAQVREALRSQLTPTWSLMWHAVRLLRGLPEAATVDVRWVRDREQFTRETARLAEGGSPRGRVDSAVRAAIRLADLESVVQTYEAQRAFDDPLVMIEHRVAGKAFTGEVVGVDAARRIVPAGKTRPAPRPLVTIRTSDPVRLSPGRKLFSSRNRKQRTEVVGIDGDLVVLQINDQMGRGASPAPGSLPEVGDVVCYAELDPGGGQRPRLPAGEDTPWTHGGPPTPYTPTDEDAEEAWS</sequence>
<protein>
    <submittedName>
        <fullName evidence="2">Uncharacterized protein</fullName>
    </submittedName>
</protein>
<evidence type="ECO:0000313" key="2">
    <source>
        <dbReference type="EMBL" id="GII52676.1"/>
    </source>
</evidence>
<name>A0A8J3UXI9_9ACTN</name>
<evidence type="ECO:0000256" key="1">
    <source>
        <dbReference type="SAM" id="MobiDB-lite"/>
    </source>
</evidence>
<keyword evidence="3" id="KW-1185">Reference proteome</keyword>
<feature type="compositionally biased region" description="Acidic residues" evidence="1">
    <location>
        <begin position="477"/>
        <end position="486"/>
    </location>
</feature>
<comment type="caution">
    <text evidence="2">The sequence shown here is derived from an EMBL/GenBank/DDBJ whole genome shotgun (WGS) entry which is preliminary data.</text>
</comment>
<dbReference type="Proteomes" id="UP000605992">
    <property type="component" value="Unassembled WGS sequence"/>
</dbReference>
<dbReference type="AlphaFoldDB" id="A0A8J3UXI9"/>
<organism evidence="2 3">
    <name type="scientific">Planotetraspora thailandica</name>
    <dbReference type="NCBI Taxonomy" id="487172"/>
    <lineage>
        <taxon>Bacteria</taxon>
        <taxon>Bacillati</taxon>
        <taxon>Actinomycetota</taxon>
        <taxon>Actinomycetes</taxon>
        <taxon>Streptosporangiales</taxon>
        <taxon>Streptosporangiaceae</taxon>
        <taxon>Planotetraspora</taxon>
    </lineage>
</organism>
<evidence type="ECO:0000313" key="3">
    <source>
        <dbReference type="Proteomes" id="UP000605992"/>
    </source>
</evidence>
<proteinExistence type="predicted"/>
<feature type="region of interest" description="Disordered" evidence="1">
    <location>
        <begin position="446"/>
        <end position="486"/>
    </location>
</feature>
<dbReference type="EMBL" id="BOOR01000007">
    <property type="protein sequence ID" value="GII52676.1"/>
    <property type="molecule type" value="Genomic_DNA"/>
</dbReference>
<reference evidence="2" key="1">
    <citation type="submission" date="2021-01" db="EMBL/GenBank/DDBJ databases">
        <title>Whole genome shotgun sequence of Planotetraspora thailandica NBRC 104271.</title>
        <authorList>
            <person name="Komaki H."/>
            <person name="Tamura T."/>
        </authorList>
    </citation>
    <scope>NUCLEOTIDE SEQUENCE</scope>
    <source>
        <strain evidence="2">NBRC 104271</strain>
    </source>
</reference>